<protein>
    <submittedName>
        <fullName evidence="2">Uncharacterized protein</fullName>
    </submittedName>
</protein>
<name>B3SBZ3_TRIAD</name>
<reference evidence="2 3" key="1">
    <citation type="journal article" date="2008" name="Nature">
        <title>The Trichoplax genome and the nature of placozoans.</title>
        <authorList>
            <person name="Srivastava M."/>
            <person name="Begovic E."/>
            <person name="Chapman J."/>
            <person name="Putnam N.H."/>
            <person name="Hellsten U."/>
            <person name="Kawashima T."/>
            <person name="Kuo A."/>
            <person name="Mitros T."/>
            <person name="Salamov A."/>
            <person name="Carpenter M.L."/>
            <person name="Signorovitch A.Y."/>
            <person name="Moreno M.A."/>
            <person name="Kamm K."/>
            <person name="Grimwood J."/>
            <person name="Schmutz J."/>
            <person name="Shapiro H."/>
            <person name="Grigoriev I.V."/>
            <person name="Buss L.W."/>
            <person name="Schierwater B."/>
            <person name="Dellaporta S.L."/>
            <person name="Rokhsar D.S."/>
        </authorList>
    </citation>
    <scope>NUCLEOTIDE SEQUENCE [LARGE SCALE GENOMIC DNA]</scope>
    <source>
        <strain evidence="2 3">Grell-BS-1999</strain>
    </source>
</reference>
<dbReference type="RefSeq" id="XP_002117783.1">
    <property type="nucleotide sequence ID" value="XM_002117747.1"/>
</dbReference>
<gene>
    <name evidence="2" type="ORF">TRIADDRAFT_61790</name>
</gene>
<dbReference type="AlphaFoldDB" id="B3SBZ3"/>
<dbReference type="CTD" id="6758955"/>
<feature type="region of interest" description="Disordered" evidence="1">
    <location>
        <begin position="189"/>
        <end position="232"/>
    </location>
</feature>
<accession>B3SBZ3</accession>
<evidence type="ECO:0000313" key="2">
    <source>
        <dbReference type="EMBL" id="EDV19759.1"/>
    </source>
</evidence>
<dbReference type="KEGG" id="tad:TRIADDRAFT_61790"/>
<sequence length="374" mass="42766">MKKRKTYLRTAKLCHCIELSLCTYKHSKQGASLGLVFQFLHWPSSEDIRLRVTPAKLLNREISFASNFGRRRLTKFPIELCDIAKDMYLGKGFNSKYLPEHKQLTPLQSIKSPRKTAIDDKSKSQRFGKRMYSRLPRKHYSKKNNAKDSETYIQPPIADNKEVRSVETVKMPLQSIVVSATLHLSTNSPIMEDSSIERNDVEGEDKNSENINMSPKSSQLENPLEPQISSPTINNEKLGSIINEFKSLDADLDGIKSLTRSLRRIKIHWISDNTTFFGVAEYYTFKCLCDCLAAMSPMAKQCYENLDYCEVEDKENYAALIKIYEDLDNGSGRVAIITLERCLITERKLKVSIQAAVEKLGLFYAIIFQALEHN</sequence>
<feature type="compositionally biased region" description="Basic and acidic residues" evidence="1">
    <location>
        <begin position="195"/>
        <end position="208"/>
    </location>
</feature>
<feature type="compositionally biased region" description="Polar residues" evidence="1">
    <location>
        <begin position="209"/>
        <end position="232"/>
    </location>
</feature>
<organism evidence="2 3">
    <name type="scientific">Trichoplax adhaerens</name>
    <name type="common">Trichoplax reptans</name>
    <dbReference type="NCBI Taxonomy" id="10228"/>
    <lineage>
        <taxon>Eukaryota</taxon>
        <taxon>Metazoa</taxon>
        <taxon>Placozoa</taxon>
        <taxon>Uniplacotomia</taxon>
        <taxon>Trichoplacea</taxon>
        <taxon>Trichoplacidae</taxon>
        <taxon>Trichoplax</taxon>
    </lineage>
</organism>
<dbReference type="InParanoid" id="B3SBZ3"/>
<dbReference type="GeneID" id="6758955"/>
<keyword evidence="3" id="KW-1185">Reference proteome</keyword>
<evidence type="ECO:0000313" key="3">
    <source>
        <dbReference type="Proteomes" id="UP000009022"/>
    </source>
</evidence>
<evidence type="ECO:0000256" key="1">
    <source>
        <dbReference type="SAM" id="MobiDB-lite"/>
    </source>
</evidence>
<dbReference type="EMBL" id="DS985267">
    <property type="protein sequence ID" value="EDV19759.1"/>
    <property type="molecule type" value="Genomic_DNA"/>
</dbReference>
<dbReference type="Proteomes" id="UP000009022">
    <property type="component" value="Unassembled WGS sequence"/>
</dbReference>
<proteinExistence type="predicted"/>
<dbReference type="HOGENOM" id="CLU_740406_0_0_1"/>